<protein>
    <submittedName>
        <fullName evidence="1">Uncharacterized protein</fullName>
    </submittedName>
</protein>
<sequence>MAKPFLEFLTDVPGWERKTWAEYLSADEVDGGKVTQKVTRKDKDFLGGRWGEVIAEGVKAETRGIKNACRDIIDLMVSINCQARQSDLTDLVRRARATESTTRRWIEKGHAKRLPVWEPESLGGDGGCFRGCLRAVCCARA</sequence>
<name>A0A7S3M452_9STRA</name>
<gene>
    <name evidence="1" type="ORF">SELO1098_LOCUS9627</name>
</gene>
<accession>A0A7S3M452</accession>
<proteinExistence type="predicted"/>
<dbReference type="EMBL" id="HBIC01019408">
    <property type="protein sequence ID" value="CAE0280793.1"/>
    <property type="molecule type" value="Transcribed_RNA"/>
</dbReference>
<reference evidence="1" key="1">
    <citation type="submission" date="2021-01" db="EMBL/GenBank/DDBJ databases">
        <authorList>
            <person name="Corre E."/>
            <person name="Pelletier E."/>
            <person name="Niang G."/>
            <person name="Scheremetjew M."/>
            <person name="Finn R."/>
            <person name="Kale V."/>
            <person name="Holt S."/>
            <person name="Cochrane G."/>
            <person name="Meng A."/>
            <person name="Brown T."/>
            <person name="Cohen L."/>
        </authorList>
    </citation>
    <scope>NUCLEOTIDE SEQUENCE</scope>
    <source>
        <strain evidence="1">CCAP 955/1</strain>
    </source>
</reference>
<evidence type="ECO:0000313" key="1">
    <source>
        <dbReference type="EMBL" id="CAE0280793.1"/>
    </source>
</evidence>
<organism evidence="1">
    <name type="scientific">Spumella elongata</name>
    <dbReference type="NCBI Taxonomy" id="89044"/>
    <lineage>
        <taxon>Eukaryota</taxon>
        <taxon>Sar</taxon>
        <taxon>Stramenopiles</taxon>
        <taxon>Ochrophyta</taxon>
        <taxon>Chrysophyceae</taxon>
        <taxon>Chromulinales</taxon>
        <taxon>Chromulinaceae</taxon>
        <taxon>Spumella</taxon>
    </lineage>
</organism>
<dbReference type="AlphaFoldDB" id="A0A7S3M452"/>